<dbReference type="KEGG" id="cdo:CDOO_11275"/>
<proteinExistence type="predicted"/>
<dbReference type="AlphaFoldDB" id="A0A097II20"/>
<reference evidence="2 3" key="1">
    <citation type="submission" date="2013-09" db="EMBL/GenBank/DDBJ databases">
        <title>Complete genome sequence of Corynebacterium doosanense CAU 212(T) (=DSM 45436(T)), isolated from activated sludge.</title>
        <authorList>
            <person name="Schaffert L."/>
            <person name="Albersmeier A."/>
            <person name="Kalinowski J."/>
            <person name="Ruckert C."/>
        </authorList>
    </citation>
    <scope>NUCLEOTIDE SEQUENCE [LARGE SCALE GENOMIC DNA]</scope>
    <source>
        <strain evidence="2 3">CAU 212</strain>
    </source>
</reference>
<dbReference type="InterPro" id="IPR021373">
    <property type="entry name" value="DUF2993"/>
</dbReference>
<dbReference type="EMBL" id="CP006764">
    <property type="protein sequence ID" value="AIT61779.1"/>
    <property type="molecule type" value="Genomic_DNA"/>
</dbReference>
<protein>
    <recommendedName>
        <fullName evidence="4">DUF2993 domain-containing protein</fullName>
    </recommendedName>
</protein>
<accession>A0A097II20</accession>
<evidence type="ECO:0000256" key="1">
    <source>
        <dbReference type="SAM" id="MobiDB-lite"/>
    </source>
</evidence>
<dbReference type="Pfam" id="PF11209">
    <property type="entry name" value="LmeA"/>
    <property type="match status" value="1"/>
</dbReference>
<feature type="region of interest" description="Disordered" evidence="1">
    <location>
        <begin position="231"/>
        <end position="252"/>
    </location>
</feature>
<keyword evidence="3" id="KW-1185">Reference proteome</keyword>
<name>A0A097II20_9CORY</name>
<gene>
    <name evidence="2" type="ORF">CDOO_11275</name>
</gene>
<evidence type="ECO:0008006" key="4">
    <source>
        <dbReference type="Google" id="ProtNLM"/>
    </source>
</evidence>
<evidence type="ECO:0000313" key="2">
    <source>
        <dbReference type="EMBL" id="AIT61779.1"/>
    </source>
</evidence>
<dbReference type="STRING" id="558173.CDOO_11275"/>
<sequence>MAGVAVLAWVVDSVAATRVEARISSAVEKSADLDTSPDAYVGGQPYLLALATNEIPTMSVESLDISVEGLGIVNARTELSGIDVTPRQVVSGDLAGAPAELYKRVISLDGVAFGQLLGITDLDISNPYDISPGGGVASEALLTGTPEGFSEPVSALVNLRLDGPIFRMSVRELVSVPPGREADATAAFTFTMDTRHLPLSQQAAMVQMRGGSIMFETERQNITVELADLAPLDTGDAGDPETAAWEQAEPDN</sequence>
<organism evidence="2 3">
    <name type="scientific">Corynebacterium doosanense CAU 212 = DSM 45436</name>
    <dbReference type="NCBI Taxonomy" id="558173"/>
    <lineage>
        <taxon>Bacteria</taxon>
        <taxon>Bacillati</taxon>
        <taxon>Actinomycetota</taxon>
        <taxon>Actinomycetes</taxon>
        <taxon>Mycobacteriales</taxon>
        <taxon>Corynebacteriaceae</taxon>
        <taxon>Corynebacterium</taxon>
    </lineage>
</organism>
<dbReference type="HOGENOM" id="CLU_036478_0_0_11"/>
<dbReference type="Proteomes" id="UP000029914">
    <property type="component" value="Chromosome"/>
</dbReference>
<dbReference type="eggNOG" id="ENOG5031BYD">
    <property type="taxonomic scope" value="Bacteria"/>
</dbReference>
<evidence type="ECO:0000313" key="3">
    <source>
        <dbReference type="Proteomes" id="UP000029914"/>
    </source>
</evidence>